<sequence length="65" mass="6986">MKFATTNELINRWVEVGTVSEYTGDRITRLPSGTKSLSSGVTKLLIYGSGTLTAGSVVPVYFTTI</sequence>
<dbReference type="EMBL" id="JAUSVF010000002">
    <property type="protein sequence ID" value="MDQ0322306.1"/>
    <property type="molecule type" value="Genomic_DNA"/>
</dbReference>
<reference evidence="1 2" key="1">
    <citation type="submission" date="2023-07" db="EMBL/GenBank/DDBJ databases">
        <title>Genomic Encyclopedia of Type Strains, Phase IV (KMG-IV): sequencing the most valuable type-strain genomes for metagenomic binning, comparative biology and taxonomic classification.</title>
        <authorList>
            <person name="Goeker M."/>
        </authorList>
    </citation>
    <scope>NUCLEOTIDE SEQUENCE [LARGE SCALE GENOMIC DNA]</scope>
    <source>
        <strain evidence="1 2">DSM 1112</strain>
    </source>
</reference>
<keyword evidence="2" id="KW-1185">Reference proteome</keyword>
<name>A0ABU0BVN2_9HYPH</name>
<evidence type="ECO:0000313" key="2">
    <source>
        <dbReference type="Proteomes" id="UP001230207"/>
    </source>
</evidence>
<evidence type="ECO:0000313" key="1">
    <source>
        <dbReference type="EMBL" id="MDQ0322306.1"/>
    </source>
</evidence>
<comment type="caution">
    <text evidence="1">The sequence shown here is derived from an EMBL/GenBank/DDBJ whole genome shotgun (WGS) entry which is preliminary data.</text>
</comment>
<organism evidence="1 2">
    <name type="scientific">Pararhizobium capsulatum DSM 1112</name>
    <dbReference type="NCBI Taxonomy" id="1121113"/>
    <lineage>
        <taxon>Bacteria</taxon>
        <taxon>Pseudomonadati</taxon>
        <taxon>Pseudomonadota</taxon>
        <taxon>Alphaproteobacteria</taxon>
        <taxon>Hyphomicrobiales</taxon>
        <taxon>Rhizobiaceae</taxon>
        <taxon>Rhizobium/Agrobacterium group</taxon>
        <taxon>Pararhizobium</taxon>
    </lineage>
</organism>
<gene>
    <name evidence="1" type="ORF">QO002_004512</name>
</gene>
<dbReference type="Proteomes" id="UP001230207">
    <property type="component" value="Unassembled WGS sequence"/>
</dbReference>
<proteinExistence type="predicted"/>
<accession>A0ABU0BVN2</accession>
<protein>
    <submittedName>
        <fullName evidence="1">Uncharacterized protein</fullName>
    </submittedName>
</protein>